<dbReference type="EMBL" id="MU157869">
    <property type="protein sequence ID" value="KAF9526593.1"/>
    <property type="molecule type" value="Genomic_DNA"/>
</dbReference>
<reference evidence="2" key="1">
    <citation type="submission" date="2020-11" db="EMBL/GenBank/DDBJ databases">
        <authorList>
            <consortium name="DOE Joint Genome Institute"/>
            <person name="Ahrendt S."/>
            <person name="Riley R."/>
            <person name="Andreopoulos W."/>
            <person name="Labutti K."/>
            <person name="Pangilinan J."/>
            <person name="Ruiz-Duenas F.J."/>
            <person name="Barrasa J.M."/>
            <person name="Sanchez-Garcia M."/>
            <person name="Camarero S."/>
            <person name="Miyauchi S."/>
            <person name="Serrano A."/>
            <person name="Linde D."/>
            <person name="Babiker R."/>
            <person name="Drula E."/>
            <person name="Ayuso-Fernandez I."/>
            <person name="Pacheco R."/>
            <person name="Padilla G."/>
            <person name="Ferreira P."/>
            <person name="Barriuso J."/>
            <person name="Kellner H."/>
            <person name="Castanera R."/>
            <person name="Alfaro M."/>
            <person name="Ramirez L."/>
            <person name="Pisabarro A.G."/>
            <person name="Kuo A."/>
            <person name="Tritt A."/>
            <person name="Lipzen A."/>
            <person name="He G."/>
            <person name="Yan M."/>
            <person name="Ng V."/>
            <person name="Cullen D."/>
            <person name="Martin F."/>
            <person name="Rosso M.-N."/>
            <person name="Henrissat B."/>
            <person name="Hibbett D."/>
            <person name="Martinez A.T."/>
            <person name="Grigoriev I.V."/>
        </authorList>
    </citation>
    <scope>NUCLEOTIDE SEQUENCE</scope>
    <source>
        <strain evidence="2">CBS 506.95</strain>
    </source>
</reference>
<protein>
    <submittedName>
        <fullName evidence="2">Uncharacterized protein</fullName>
    </submittedName>
</protein>
<proteinExistence type="predicted"/>
<feature type="region of interest" description="Disordered" evidence="1">
    <location>
        <begin position="1"/>
        <end position="26"/>
    </location>
</feature>
<name>A0A9P6JN93_9AGAR</name>
<gene>
    <name evidence="2" type="ORF">CPB83DRAFT_857440</name>
</gene>
<dbReference type="AlphaFoldDB" id="A0A9P6JN93"/>
<evidence type="ECO:0000313" key="3">
    <source>
        <dbReference type="Proteomes" id="UP000807306"/>
    </source>
</evidence>
<accession>A0A9P6JN93</accession>
<evidence type="ECO:0000313" key="2">
    <source>
        <dbReference type="EMBL" id="KAF9526593.1"/>
    </source>
</evidence>
<organism evidence="2 3">
    <name type="scientific">Crepidotus variabilis</name>
    <dbReference type="NCBI Taxonomy" id="179855"/>
    <lineage>
        <taxon>Eukaryota</taxon>
        <taxon>Fungi</taxon>
        <taxon>Dikarya</taxon>
        <taxon>Basidiomycota</taxon>
        <taxon>Agaricomycotina</taxon>
        <taxon>Agaricomycetes</taxon>
        <taxon>Agaricomycetidae</taxon>
        <taxon>Agaricales</taxon>
        <taxon>Agaricineae</taxon>
        <taxon>Crepidotaceae</taxon>
        <taxon>Crepidotus</taxon>
    </lineage>
</organism>
<comment type="caution">
    <text evidence="2">The sequence shown here is derived from an EMBL/GenBank/DDBJ whole genome shotgun (WGS) entry which is preliminary data.</text>
</comment>
<dbReference type="Proteomes" id="UP000807306">
    <property type="component" value="Unassembled WGS sequence"/>
</dbReference>
<evidence type="ECO:0000256" key="1">
    <source>
        <dbReference type="SAM" id="MobiDB-lite"/>
    </source>
</evidence>
<dbReference type="OrthoDB" id="5599552at2759"/>
<keyword evidence="3" id="KW-1185">Reference proteome</keyword>
<sequence length="68" mass="7503">MELAWGPHHRQTSGPDNPLADELVTPAPNIGDRVSFTAGQFAGRTLRFQLEELQKADSGRKKVFNNAL</sequence>